<protein>
    <submittedName>
        <fullName evidence="4">Ankyrin</fullName>
    </submittedName>
</protein>
<dbReference type="PROSITE" id="PS50297">
    <property type="entry name" value="ANK_REP_REGION"/>
    <property type="match status" value="1"/>
</dbReference>
<evidence type="ECO:0000313" key="5">
    <source>
        <dbReference type="Proteomes" id="UP000799750"/>
    </source>
</evidence>
<evidence type="ECO:0000313" key="4">
    <source>
        <dbReference type="EMBL" id="KAF2498573.1"/>
    </source>
</evidence>
<keyword evidence="2 3" id="KW-0040">ANK repeat</keyword>
<evidence type="ECO:0000256" key="1">
    <source>
        <dbReference type="ARBA" id="ARBA00022737"/>
    </source>
</evidence>
<dbReference type="SUPFAM" id="SSF48403">
    <property type="entry name" value="Ankyrin repeat"/>
    <property type="match status" value="1"/>
</dbReference>
<dbReference type="PANTHER" id="PTHR24198:SF194">
    <property type="entry name" value="INVERSIN-A"/>
    <property type="match status" value="1"/>
</dbReference>
<dbReference type="EMBL" id="MU004185">
    <property type="protein sequence ID" value="KAF2498573.1"/>
    <property type="molecule type" value="Genomic_DNA"/>
</dbReference>
<dbReference type="InterPro" id="IPR036770">
    <property type="entry name" value="Ankyrin_rpt-contain_sf"/>
</dbReference>
<accession>A0A6A6R485</accession>
<keyword evidence="1" id="KW-0677">Repeat</keyword>
<dbReference type="Gene3D" id="1.25.40.20">
    <property type="entry name" value="Ankyrin repeat-containing domain"/>
    <property type="match status" value="1"/>
</dbReference>
<gene>
    <name evidence="4" type="ORF">BU16DRAFT_299443</name>
</gene>
<feature type="repeat" description="ANK" evidence="3">
    <location>
        <begin position="375"/>
        <end position="403"/>
    </location>
</feature>
<evidence type="ECO:0000256" key="3">
    <source>
        <dbReference type="PROSITE-ProRule" id="PRU00023"/>
    </source>
</evidence>
<feature type="repeat" description="ANK" evidence="3">
    <location>
        <begin position="298"/>
        <end position="330"/>
    </location>
</feature>
<feature type="repeat" description="ANK" evidence="3">
    <location>
        <begin position="402"/>
        <end position="434"/>
    </location>
</feature>
<sequence length="474" mass="52445">MDLLHLPIEIFQLVIETTLIQNGLQQALGMRLVCRLFDREVFRAICATKAFHGLAGIGYPKGPRIWSEYLQARVIAPGGPACRLVSIIRDTVDYIIQQRPLYKDHADEYLRSLCAHVCSEVGCGVWTVRYRFTFGPRNPPHDKLERYILSDHVVAASAYLGLTSLLEQLTEHGFHDEDSHFGTPVECAAQRGDVAMTHSLLLKMHGESEVQATSRKNALSVAAKNGDEAMIRLLFGPEYTKLVSCNDYVSAVSSAATGGKLRTVRFLIQHATDGGHTEGHKMSFMLLRGDNSIPWFPLWNTVFLDAAWSGHEDVVRLALNQGANINVSSKFFPGCRNALDGAAKNGHAHIVDLLLSKGAVAWPAKRCHRMYHCHPLYYAARGGWLRIARTLIDYGVDIDQFDDWHPLEAAASGGHVDVVRMLLERGADVTINPTVGRKAYSIAESRGFTGVMVLLAEYGLKIVGKDSDTVIEVQ</sequence>
<dbReference type="Pfam" id="PF00023">
    <property type="entry name" value="Ank"/>
    <property type="match status" value="1"/>
</dbReference>
<dbReference type="Pfam" id="PF12796">
    <property type="entry name" value="Ank_2"/>
    <property type="match status" value="1"/>
</dbReference>
<dbReference type="SMART" id="SM00248">
    <property type="entry name" value="ANK"/>
    <property type="match status" value="6"/>
</dbReference>
<dbReference type="AlphaFoldDB" id="A0A6A6R485"/>
<reference evidence="4" key="1">
    <citation type="journal article" date="2020" name="Stud. Mycol.">
        <title>101 Dothideomycetes genomes: a test case for predicting lifestyles and emergence of pathogens.</title>
        <authorList>
            <person name="Haridas S."/>
            <person name="Albert R."/>
            <person name="Binder M."/>
            <person name="Bloem J."/>
            <person name="Labutti K."/>
            <person name="Salamov A."/>
            <person name="Andreopoulos B."/>
            <person name="Baker S."/>
            <person name="Barry K."/>
            <person name="Bills G."/>
            <person name="Bluhm B."/>
            <person name="Cannon C."/>
            <person name="Castanera R."/>
            <person name="Culley D."/>
            <person name="Daum C."/>
            <person name="Ezra D."/>
            <person name="Gonzalez J."/>
            <person name="Henrissat B."/>
            <person name="Kuo A."/>
            <person name="Liang C."/>
            <person name="Lipzen A."/>
            <person name="Lutzoni F."/>
            <person name="Magnuson J."/>
            <person name="Mondo S."/>
            <person name="Nolan M."/>
            <person name="Ohm R."/>
            <person name="Pangilinan J."/>
            <person name="Park H.-J."/>
            <person name="Ramirez L."/>
            <person name="Alfaro M."/>
            <person name="Sun H."/>
            <person name="Tritt A."/>
            <person name="Yoshinaga Y."/>
            <person name="Zwiers L.-H."/>
            <person name="Turgeon B."/>
            <person name="Goodwin S."/>
            <person name="Spatafora J."/>
            <person name="Crous P."/>
            <person name="Grigoriev I."/>
        </authorList>
    </citation>
    <scope>NUCLEOTIDE SEQUENCE</scope>
    <source>
        <strain evidence="4">CBS 269.34</strain>
    </source>
</reference>
<dbReference type="InterPro" id="IPR002110">
    <property type="entry name" value="Ankyrin_rpt"/>
</dbReference>
<organism evidence="4 5">
    <name type="scientific">Lophium mytilinum</name>
    <dbReference type="NCBI Taxonomy" id="390894"/>
    <lineage>
        <taxon>Eukaryota</taxon>
        <taxon>Fungi</taxon>
        <taxon>Dikarya</taxon>
        <taxon>Ascomycota</taxon>
        <taxon>Pezizomycotina</taxon>
        <taxon>Dothideomycetes</taxon>
        <taxon>Pleosporomycetidae</taxon>
        <taxon>Mytilinidiales</taxon>
        <taxon>Mytilinidiaceae</taxon>
        <taxon>Lophium</taxon>
    </lineage>
</organism>
<dbReference type="Proteomes" id="UP000799750">
    <property type="component" value="Unassembled WGS sequence"/>
</dbReference>
<name>A0A6A6R485_9PEZI</name>
<proteinExistence type="predicted"/>
<dbReference type="PANTHER" id="PTHR24198">
    <property type="entry name" value="ANKYRIN REPEAT AND PROTEIN KINASE DOMAIN-CONTAINING PROTEIN"/>
    <property type="match status" value="1"/>
</dbReference>
<dbReference type="PROSITE" id="PS50088">
    <property type="entry name" value="ANK_REPEAT"/>
    <property type="match status" value="3"/>
</dbReference>
<evidence type="ECO:0000256" key="2">
    <source>
        <dbReference type="ARBA" id="ARBA00023043"/>
    </source>
</evidence>
<keyword evidence="5" id="KW-1185">Reference proteome</keyword>
<dbReference type="OrthoDB" id="4772757at2759"/>